<proteinExistence type="predicted"/>
<sequence>MVLREITHCFIRAVVGYLNKQNNRKKMDFNQNESRFF</sequence>
<keyword evidence="2" id="KW-1185">Reference proteome</keyword>
<dbReference type="EMBL" id="LGIA01000014">
    <property type="protein sequence ID" value="KOH46935.1"/>
    <property type="molecule type" value="Genomic_DNA"/>
</dbReference>
<dbReference type="Proteomes" id="UP000036958">
    <property type="component" value="Unassembled WGS sequence"/>
</dbReference>
<comment type="caution">
    <text evidence="1">The sequence shown here is derived from an EMBL/GenBank/DDBJ whole genome shotgun (WGS) entry which is preliminary data.</text>
</comment>
<protein>
    <submittedName>
        <fullName evidence="1">Uncharacterized protein</fullName>
    </submittedName>
</protein>
<evidence type="ECO:0000313" key="1">
    <source>
        <dbReference type="EMBL" id="KOH46935.1"/>
    </source>
</evidence>
<reference evidence="2" key="1">
    <citation type="submission" date="2015-07" db="EMBL/GenBank/DDBJ databases">
        <title>Genome sequencing of Sunxiuqinia dokdonensis strain SK.</title>
        <authorList>
            <person name="Ahn S."/>
            <person name="Kim B.-C."/>
        </authorList>
    </citation>
    <scope>NUCLEOTIDE SEQUENCE [LARGE SCALE GENOMIC DNA]</scope>
    <source>
        <strain evidence="2">SK</strain>
    </source>
</reference>
<name>A0A0L8VEN3_9BACT</name>
<organism evidence="1 2">
    <name type="scientific">Sunxiuqinia dokdonensis</name>
    <dbReference type="NCBI Taxonomy" id="1409788"/>
    <lineage>
        <taxon>Bacteria</taxon>
        <taxon>Pseudomonadati</taxon>
        <taxon>Bacteroidota</taxon>
        <taxon>Bacteroidia</taxon>
        <taxon>Marinilabiliales</taxon>
        <taxon>Prolixibacteraceae</taxon>
        <taxon>Sunxiuqinia</taxon>
    </lineage>
</organism>
<gene>
    <name evidence="1" type="ORF">NC99_03350</name>
</gene>
<dbReference type="AlphaFoldDB" id="A0A0L8VEN3"/>
<accession>A0A0L8VEN3</accession>
<evidence type="ECO:0000313" key="2">
    <source>
        <dbReference type="Proteomes" id="UP000036958"/>
    </source>
</evidence>